<dbReference type="InterPro" id="IPR002586">
    <property type="entry name" value="CobQ/CobB/MinD/ParA_Nub-bd_dom"/>
</dbReference>
<evidence type="ECO:0000256" key="3">
    <source>
        <dbReference type="ARBA" id="ARBA00019833"/>
    </source>
</evidence>
<accession>A0ABQ1T735</accession>
<evidence type="ECO:0000313" key="12">
    <source>
        <dbReference type="Proteomes" id="UP000606498"/>
    </source>
</evidence>
<comment type="similarity">
    <text evidence="2 7">Belongs to the CobB/CobQ family. CobQ subfamily.</text>
</comment>
<keyword evidence="5 7" id="KW-0315">Glutamine amidotransferase</keyword>
<name>A0ABQ1T735_9GAMM</name>
<evidence type="ECO:0000256" key="8">
    <source>
        <dbReference type="SAM" id="MobiDB-lite"/>
    </source>
</evidence>
<dbReference type="Gene3D" id="3.40.50.880">
    <property type="match status" value="1"/>
</dbReference>
<evidence type="ECO:0000256" key="1">
    <source>
        <dbReference type="ARBA" id="ARBA00004953"/>
    </source>
</evidence>
<dbReference type="PANTHER" id="PTHR21343:SF1">
    <property type="entry name" value="COBYRIC ACID SYNTHASE"/>
    <property type="match status" value="1"/>
</dbReference>
<dbReference type="NCBIfam" id="NF001989">
    <property type="entry name" value="PRK00784.1"/>
    <property type="match status" value="1"/>
</dbReference>
<feature type="region of interest" description="Disordered" evidence="8">
    <location>
        <begin position="267"/>
        <end position="300"/>
    </location>
</feature>
<evidence type="ECO:0000256" key="5">
    <source>
        <dbReference type="ARBA" id="ARBA00022962"/>
    </source>
</evidence>
<feature type="active site" description="Nucleophile" evidence="7">
    <location>
        <position position="387"/>
    </location>
</feature>
<dbReference type="NCBIfam" id="TIGR00313">
    <property type="entry name" value="cobQ"/>
    <property type="match status" value="1"/>
</dbReference>
<feature type="domain" description="CobQ/CobB/MinD/ParA nucleotide binding" evidence="9">
    <location>
        <begin position="26"/>
        <end position="257"/>
    </location>
</feature>
<evidence type="ECO:0000259" key="9">
    <source>
        <dbReference type="Pfam" id="PF01656"/>
    </source>
</evidence>
<comment type="function">
    <text evidence="6 7">Catalyzes amidations at positions B, D, E, and G on adenosylcobyrinic A,C-diamide. NH(2) groups are provided by glutamine, and one molecule of ATP is hydrogenolyzed for each amidation.</text>
</comment>
<dbReference type="SUPFAM" id="SSF52540">
    <property type="entry name" value="P-loop containing nucleoside triphosphate hydrolases"/>
    <property type="match status" value="1"/>
</dbReference>
<dbReference type="CDD" id="cd05389">
    <property type="entry name" value="CobQ_N"/>
    <property type="match status" value="1"/>
</dbReference>
<keyword evidence="12" id="KW-1185">Reference proteome</keyword>
<dbReference type="PROSITE" id="PS51274">
    <property type="entry name" value="GATASE_COBBQ"/>
    <property type="match status" value="1"/>
</dbReference>
<comment type="pathway">
    <text evidence="1 7">Cofactor biosynthesis; adenosylcobalamin biosynthesis.</text>
</comment>
<evidence type="ECO:0000256" key="6">
    <source>
        <dbReference type="ARBA" id="ARBA00025166"/>
    </source>
</evidence>
<dbReference type="PANTHER" id="PTHR21343">
    <property type="entry name" value="DETHIOBIOTIN SYNTHETASE"/>
    <property type="match status" value="1"/>
</dbReference>
<sequence length="599" mass="64445">MSNPVPHNGAELKAELSALARPGRSLMVQGTTSDAGKSTLVAGLCRVFHRHGQRVAPFKPQNMALNSAVTRDGGEIGRAQALQAVAAGLEPRIDFNPVLLKPSSDTKAQVIIQGKALTSLEAAAFFGPESRDYKAAAMQAVLASWHRLQQEFDWLLVEGAGSPAEINLRQGDIANMGFAEAVDCPVILIADIDKGGVFAHLVGTLALLSESEQARVKGFVINRFRGDISLLQSGLDWLEAHTGKPVLGVLPYLDALHLDAEDALVQPTTQSQVATEQPTTAQSARAQSETAQSETTQSERTGTRLRVGVLVYPRISNHTDFDPLRLHPDIEFCYIGPTHQGELPGLDLLLLPGSKNVRADLAFVRQQGWDKGIARHLRYGGKLIGICGGFQMLGQSIADPLGLEDLPGTSQGLGYLPLTTELQVEKQLLNVSGTLRLGQSSASVSGYEIHCGASRIPDRCTQPLLLNERGGDGNRVSATEPAKITEPAKVTEPAKITKPAKTTVPSQIAGPTQFTAVRSEGLLSEDNQILGSYLHGLFDSPEACELLLAWAGMTAPQGHAVDINQQRQQQLDRLADVLEQHLDFNKIINIFKEEDPGDR</sequence>
<evidence type="ECO:0000259" key="10">
    <source>
        <dbReference type="Pfam" id="PF07685"/>
    </source>
</evidence>
<dbReference type="InterPro" id="IPR027417">
    <property type="entry name" value="P-loop_NTPase"/>
</dbReference>
<dbReference type="SUPFAM" id="SSF52317">
    <property type="entry name" value="Class I glutamine amidotransferase-like"/>
    <property type="match status" value="1"/>
</dbReference>
<dbReference type="InterPro" id="IPR011698">
    <property type="entry name" value="GATase_3"/>
</dbReference>
<dbReference type="Proteomes" id="UP000606498">
    <property type="component" value="Unassembled WGS sequence"/>
</dbReference>
<evidence type="ECO:0000256" key="4">
    <source>
        <dbReference type="ARBA" id="ARBA00022573"/>
    </source>
</evidence>
<dbReference type="CDD" id="cd01750">
    <property type="entry name" value="GATase1_CobQ"/>
    <property type="match status" value="1"/>
</dbReference>
<dbReference type="EMBL" id="BMKO01000006">
    <property type="protein sequence ID" value="GGE84598.1"/>
    <property type="molecule type" value="Genomic_DNA"/>
</dbReference>
<dbReference type="HAMAP" id="MF_00028">
    <property type="entry name" value="CobQ"/>
    <property type="match status" value="1"/>
</dbReference>
<feature type="active site" evidence="7">
    <location>
        <position position="535"/>
    </location>
</feature>
<proteinExistence type="inferred from homology"/>
<organism evidence="11 12">
    <name type="scientific">Shewanella carassii</name>
    <dbReference type="NCBI Taxonomy" id="1987584"/>
    <lineage>
        <taxon>Bacteria</taxon>
        <taxon>Pseudomonadati</taxon>
        <taxon>Pseudomonadota</taxon>
        <taxon>Gammaproteobacteria</taxon>
        <taxon>Alteromonadales</taxon>
        <taxon>Shewanellaceae</taxon>
        <taxon>Shewanella</taxon>
    </lineage>
</organism>
<dbReference type="InterPro" id="IPR004459">
    <property type="entry name" value="CobQ_synth"/>
</dbReference>
<dbReference type="Pfam" id="PF01656">
    <property type="entry name" value="CbiA"/>
    <property type="match status" value="1"/>
</dbReference>
<protein>
    <recommendedName>
        <fullName evidence="3 7">Cobyric acid synthase</fullName>
    </recommendedName>
</protein>
<dbReference type="InterPro" id="IPR033949">
    <property type="entry name" value="CobQ_GATase1"/>
</dbReference>
<dbReference type="Pfam" id="PF07685">
    <property type="entry name" value="GATase_3"/>
    <property type="match status" value="1"/>
</dbReference>
<evidence type="ECO:0000256" key="2">
    <source>
        <dbReference type="ARBA" id="ARBA00006205"/>
    </source>
</evidence>
<evidence type="ECO:0000256" key="7">
    <source>
        <dbReference type="HAMAP-Rule" id="MF_00028"/>
    </source>
</evidence>
<keyword evidence="4 7" id="KW-0169">Cobalamin biosynthesis</keyword>
<dbReference type="InterPro" id="IPR047045">
    <property type="entry name" value="CobQ_N"/>
</dbReference>
<gene>
    <name evidence="7 11" type="primary">cobQ</name>
    <name evidence="11" type="ORF">GCM10011520_26290</name>
</gene>
<feature type="domain" description="CobB/CobQ-like glutamine amidotransferase" evidence="10">
    <location>
        <begin position="306"/>
        <end position="467"/>
    </location>
</feature>
<dbReference type="Gene3D" id="3.40.50.300">
    <property type="entry name" value="P-loop containing nucleotide triphosphate hydrolases"/>
    <property type="match status" value="1"/>
</dbReference>
<reference evidence="12" key="1">
    <citation type="journal article" date="2019" name="Int. J. Syst. Evol. Microbiol.">
        <title>The Global Catalogue of Microorganisms (GCM) 10K type strain sequencing project: providing services to taxonomists for standard genome sequencing and annotation.</title>
        <authorList>
            <consortium name="The Broad Institute Genomics Platform"/>
            <consortium name="The Broad Institute Genome Sequencing Center for Infectious Disease"/>
            <person name="Wu L."/>
            <person name="Ma J."/>
        </authorList>
    </citation>
    <scope>NUCLEOTIDE SEQUENCE [LARGE SCALE GENOMIC DNA]</scope>
    <source>
        <strain evidence="12">CGMCC 1.16033</strain>
    </source>
</reference>
<dbReference type="InterPro" id="IPR029062">
    <property type="entry name" value="Class_I_gatase-like"/>
</dbReference>
<evidence type="ECO:0000313" key="11">
    <source>
        <dbReference type="EMBL" id="GGE84598.1"/>
    </source>
</evidence>
<comment type="caution">
    <text evidence="11">The sequence shown here is derived from an EMBL/GenBank/DDBJ whole genome shotgun (WGS) entry which is preliminary data.</text>
</comment>